<evidence type="ECO:0000313" key="3">
    <source>
        <dbReference type="Proteomes" id="UP000054565"/>
    </source>
</evidence>
<evidence type="ECO:0000313" key="2">
    <source>
        <dbReference type="EMBL" id="KMP03510.1"/>
    </source>
</evidence>
<name>A0A0J6Y707_COCIT</name>
<sequence length="435" mass="48281">MPSNTHICDQSHVWNVRSVFETRTPRESYSSVVGKRQIVNIGTQVTREKTTITAWAQDQREDVKVRAGNGIRVCLFRRRRETVQGGRRQNGSLFRIVIETTAQRAHRDEYQIYSETYAGKGGGLKQWKKDKRMARKQDTDGMGTAEVEGVREVGEERGEKRREEREKKFGREVEARGRKPPCWSVPDPPPPGADASNLWKGVEALISALCLKPKETNFPQSILPANRRRFAPLLDRLVTYPGKTLAHTHPPCTLTHARLNPHGCAAGHRFPWSAQKSLWPAAAGKRLKKRGPIQTSLPFLHPDTNSSVLLDWTWISTCCPPENAASSVLAVGQSLCTSILKRRIPEPAGSLSHVSISAHPAGFPRLSFAPIPAGPPAGSAPLTVSRHSGMTELEITWEFRDRLAPHSHTPAPNSKESSAREANSNHDSKAVQSVR</sequence>
<accession>A0A0J6Y707</accession>
<feature type="region of interest" description="Disordered" evidence="1">
    <location>
        <begin position="152"/>
        <end position="188"/>
    </location>
</feature>
<dbReference type="Proteomes" id="UP000054565">
    <property type="component" value="Unassembled WGS sequence"/>
</dbReference>
<protein>
    <submittedName>
        <fullName evidence="2">Uncharacterized protein</fullName>
    </submittedName>
</protein>
<reference evidence="3" key="1">
    <citation type="journal article" date="2010" name="Genome Res.">
        <title>Population genomic sequencing of Coccidioides fungi reveals recent hybridization and transposon control.</title>
        <authorList>
            <person name="Neafsey D.E."/>
            <person name="Barker B.M."/>
            <person name="Sharpton T.J."/>
            <person name="Stajich J.E."/>
            <person name="Park D.J."/>
            <person name="Whiston E."/>
            <person name="Hung C.-Y."/>
            <person name="McMahan C."/>
            <person name="White J."/>
            <person name="Sykes S."/>
            <person name="Heiman D."/>
            <person name="Young S."/>
            <person name="Zeng Q."/>
            <person name="Abouelleil A."/>
            <person name="Aftuck L."/>
            <person name="Bessette D."/>
            <person name="Brown A."/>
            <person name="FitzGerald M."/>
            <person name="Lui A."/>
            <person name="Macdonald J.P."/>
            <person name="Priest M."/>
            <person name="Orbach M.J."/>
            <person name="Galgiani J.N."/>
            <person name="Kirkland T.N."/>
            <person name="Cole G.T."/>
            <person name="Birren B.W."/>
            <person name="Henn M.R."/>
            <person name="Taylor J.W."/>
            <person name="Rounsley S.D."/>
        </authorList>
    </citation>
    <scope>NUCLEOTIDE SEQUENCE [LARGE SCALE GENOMIC DNA]</scope>
    <source>
        <strain evidence="3">RMSCC 2394</strain>
    </source>
</reference>
<dbReference type="EMBL" id="DS028094">
    <property type="protein sequence ID" value="KMP03510.1"/>
    <property type="molecule type" value="Genomic_DNA"/>
</dbReference>
<evidence type="ECO:0000256" key="1">
    <source>
        <dbReference type="SAM" id="MobiDB-lite"/>
    </source>
</evidence>
<feature type="compositionally biased region" description="Basic and acidic residues" evidence="1">
    <location>
        <begin position="152"/>
        <end position="177"/>
    </location>
</feature>
<organism evidence="2 3">
    <name type="scientific">Coccidioides immitis RMSCC 2394</name>
    <dbReference type="NCBI Taxonomy" id="404692"/>
    <lineage>
        <taxon>Eukaryota</taxon>
        <taxon>Fungi</taxon>
        <taxon>Dikarya</taxon>
        <taxon>Ascomycota</taxon>
        <taxon>Pezizomycotina</taxon>
        <taxon>Eurotiomycetes</taxon>
        <taxon>Eurotiomycetidae</taxon>
        <taxon>Onygenales</taxon>
        <taxon>Onygenaceae</taxon>
        <taxon>Coccidioides</taxon>
    </lineage>
</organism>
<proteinExistence type="predicted"/>
<gene>
    <name evidence="2" type="ORF">CIRG_03203</name>
</gene>
<feature type="compositionally biased region" description="Basic and acidic residues" evidence="1">
    <location>
        <begin position="417"/>
        <end position="429"/>
    </location>
</feature>
<dbReference type="AlphaFoldDB" id="A0A0J6Y707"/>
<feature type="region of interest" description="Disordered" evidence="1">
    <location>
        <begin position="401"/>
        <end position="435"/>
    </location>
</feature>